<dbReference type="EMBL" id="MU842992">
    <property type="protein sequence ID" value="KAK2023634.1"/>
    <property type="molecule type" value="Genomic_DNA"/>
</dbReference>
<comment type="catalytic activity">
    <reaction evidence="1">
        <text>(8S)-3',8-cyclo-7,8-dihydroguanosine 5'-triphosphate = cyclic pyranopterin phosphate + diphosphate</text>
        <dbReference type="Rhea" id="RHEA:49580"/>
        <dbReference type="ChEBI" id="CHEBI:33019"/>
        <dbReference type="ChEBI" id="CHEBI:59648"/>
        <dbReference type="ChEBI" id="CHEBI:131766"/>
        <dbReference type="EC" id="4.6.1.17"/>
    </reaction>
</comment>
<dbReference type="GO" id="GO:0061799">
    <property type="term" value="F:cyclic pyranopterin monophosphate synthase activity"/>
    <property type="evidence" value="ECO:0007669"/>
    <property type="project" value="UniProtKB-EC"/>
</dbReference>
<dbReference type="PANTHER" id="PTHR22960:SF0">
    <property type="entry name" value="MOLYBDENUM COFACTOR BIOSYNTHESIS PROTEIN 1"/>
    <property type="match status" value="1"/>
</dbReference>
<protein>
    <recommendedName>
        <fullName evidence="3">cyclic pyranopterin monophosphate synthase</fullName>
        <ecNumber evidence="3">4.6.1.17</ecNumber>
    </recommendedName>
</protein>
<organism evidence="8 9">
    <name type="scientific">Colletotrichum zoysiae</name>
    <dbReference type="NCBI Taxonomy" id="1216348"/>
    <lineage>
        <taxon>Eukaryota</taxon>
        <taxon>Fungi</taxon>
        <taxon>Dikarya</taxon>
        <taxon>Ascomycota</taxon>
        <taxon>Pezizomycotina</taxon>
        <taxon>Sordariomycetes</taxon>
        <taxon>Hypocreomycetidae</taxon>
        <taxon>Glomerellales</taxon>
        <taxon>Glomerellaceae</taxon>
        <taxon>Colletotrichum</taxon>
        <taxon>Colletotrichum graminicola species complex</taxon>
    </lineage>
</organism>
<dbReference type="Pfam" id="PF01967">
    <property type="entry name" value="MoaC"/>
    <property type="match status" value="1"/>
</dbReference>
<evidence type="ECO:0000256" key="1">
    <source>
        <dbReference type="ARBA" id="ARBA00001637"/>
    </source>
</evidence>
<accession>A0AAD9H8Q5</accession>
<evidence type="ECO:0000256" key="3">
    <source>
        <dbReference type="ARBA" id="ARBA00012575"/>
    </source>
</evidence>
<evidence type="ECO:0000259" key="7">
    <source>
        <dbReference type="Pfam" id="PF01967"/>
    </source>
</evidence>
<feature type="region of interest" description="Disordered" evidence="6">
    <location>
        <begin position="1"/>
        <end position="24"/>
    </location>
</feature>
<proteinExistence type="inferred from homology"/>
<dbReference type="InterPro" id="IPR047594">
    <property type="entry name" value="MoaC_bact/euk"/>
</dbReference>
<dbReference type="NCBIfam" id="TIGR00581">
    <property type="entry name" value="moaC"/>
    <property type="match status" value="1"/>
</dbReference>
<dbReference type="InterPro" id="IPR036522">
    <property type="entry name" value="MoaC_sf"/>
</dbReference>
<evidence type="ECO:0000313" key="8">
    <source>
        <dbReference type="EMBL" id="KAK2023634.1"/>
    </source>
</evidence>
<feature type="compositionally biased region" description="Pro residues" evidence="6">
    <location>
        <begin position="7"/>
        <end position="16"/>
    </location>
</feature>
<evidence type="ECO:0000256" key="5">
    <source>
        <dbReference type="ARBA" id="ARBA00023239"/>
    </source>
</evidence>
<reference evidence="8" key="1">
    <citation type="submission" date="2021-06" db="EMBL/GenBank/DDBJ databases">
        <title>Comparative genomics, transcriptomics and evolutionary studies reveal genomic signatures of adaptation to plant cell wall in hemibiotrophic fungi.</title>
        <authorList>
            <consortium name="DOE Joint Genome Institute"/>
            <person name="Baroncelli R."/>
            <person name="Diaz J.F."/>
            <person name="Benocci T."/>
            <person name="Peng M."/>
            <person name="Battaglia E."/>
            <person name="Haridas S."/>
            <person name="Andreopoulos W."/>
            <person name="Labutti K."/>
            <person name="Pangilinan J."/>
            <person name="Floch G.L."/>
            <person name="Makela M.R."/>
            <person name="Henrissat B."/>
            <person name="Grigoriev I.V."/>
            <person name="Crouch J.A."/>
            <person name="De Vries R.P."/>
            <person name="Sukno S.A."/>
            <person name="Thon M.R."/>
        </authorList>
    </citation>
    <scope>NUCLEOTIDE SEQUENCE</scope>
    <source>
        <strain evidence="8">MAFF235873</strain>
    </source>
</reference>
<sequence length="244" mass="25272">MSRQVPLNPPLSPPGPPRRRRPSAIAGVPVHLLALAPTAFRHPVRLFSSAARHRRAAAAADDDDDDDGKKDGDHPPPGGGGRPALTHVAPTTGSARMVSIASKTPTSRVAKAACTVTFSSPLALRLVRASQVKKGDVLGAARIAGIMAAKRTPDLIPLCHPILLSHVAVEVEPASADEGETVLDVVATVECEGKTGVEMEAMTAAAAAALTVYDMCKAVDKGMVVGGLRVVLKDGGKSGRWEMP</sequence>
<dbReference type="Proteomes" id="UP001232148">
    <property type="component" value="Unassembled WGS sequence"/>
</dbReference>
<dbReference type="EC" id="4.6.1.17" evidence="3"/>
<dbReference type="PANTHER" id="PTHR22960">
    <property type="entry name" value="MOLYBDOPTERIN COFACTOR SYNTHESIS PROTEIN A"/>
    <property type="match status" value="1"/>
</dbReference>
<evidence type="ECO:0000256" key="2">
    <source>
        <dbReference type="ARBA" id="ARBA00005046"/>
    </source>
</evidence>
<dbReference type="GO" id="GO:0061798">
    <property type="term" value="F:GTP 3',8'-cyclase activity"/>
    <property type="evidence" value="ECO:0007669"/>
    <property type="project" value="TreeGrafter"/>
</dbReference>
<dbReference type="SUPFAM" id="SSF55040">
    <property type="entry name" value="Molybdenum cofactor biosynthesis protein C, MoaC"/>
    <property type="match status" value="1"/>
</dbReference>
<comment type="caution">
    <text evidence="8">The sequence shown here is derived from an EMBL/GenBank/DDBJ whole genome shotgun (WGS) entry which is preliminary data.</text>
</comment>
<feature type="domain" description="Molybdopterin cofactor biosynthesis C (MoaC)" evidence="7">
    <location>
        <begin position="97"/>
        <end position="236"/>
    </location>
</feature>
<dbReference type="NCBIfam" id="NF006870">
    <property type="entry name" value="PRK09364.1"/>
    <property type="match status" value="1"/>
</dbReference>
<dbReference type="HAMAP" id="MF_01224_B">
    <property type="entry name" value="MoaC_B"/>
    <property type="match status" value="1"/>
</dbReference>
<evidence type="ECO:0000256" key="4">
    <source>
        <dbReference type="ARBA" id="ARBA00023150"/>
    </source>
</evidence>
<name>A0AAD9H8Q5_9PEZI</name>
<keyword evidence="5" id="KW-0456">Lyase</keyword>
<evidence type="ECO:0000256" key="6">
    <source>
        <dbReference type="SAM" id="MobiDB-lite"/>
    </source>
</evidence>
<evidence type="ECO:0000313" key="9">
    <source>
        <dbReference type="Proteomes" id="UP001232148"/>
    </source>
</evidence>
<dbReference type="CDD" id="cd01420">
    <property type="entry name" value="MoaC_PE"/>
    <property type="match status" value="1"/>
</dbReference>
<comment type="pathway">
    <text evidence="2">Cofactor biosynthesis; molybdopterin biosynthesis.</text>
</comment>
<dbReference type="AlphaFoldDB" id="A0AAD9H8Q5"/>
<keyword evidence="4" id="KW-0501">Molybdenum cofactor biosynthesis</keyword>
<gene>
    <name evidence="8" type="ORF">LX32DRAFT_697751</name>
</gene>
<feature type="region of interest" description="Disordered" evidence="6">
    <location>
        <begin position="57"/>
        <end position="88"/>
    </location>
</feature>
<dbReference type="InterPro" id="IPR050105">
    <property type="entry name" value="MoCo_biosynth_MoaA/MoaC"/>
</dbReference>
<dbReference type="GO" id="GO:0006777">
    <property type="term" value="P:Mo-molybdopterin cofactor biosynthetic process"/>
    <property type="evidence" value="ECO:0007669"/>
    <property type="project" value="UniProtKB-KW"/>
</dbReference>
<dbReference type="InterPro" id="IPR023045">
    <property type="entry name" value="MoaC"/>
</dbReference>
<keyword evidence="9" id="KW-1185">Reference proteome</keyword>
<dbReference type="InterPro" id="IPR002820">
    <property type="entry name" value="Mopterin_CF_biosynth-C_dom"/>
</dbReference>
<dbReference type="Gene3D" id="3.30.70.640">
    <property type="entry name" value="Molybdopterin cofactor biosynthesis C (MoaC) domain"/>
    <property type="match status" value="1"/>
</dbReference>